<gene>
    <name evidence="5" type="primary">LOC104609211</name>
</gene>
<reference evidence="5" key="1">
    <citation type="submission" date="2025-08" db="UniProtKB">
        <authorList>
            <consortium name="RefSeq"/>
        </authorList>
    </citation>
    <scope>IDENTIFICATION</scope>
</reference>
<name>A0A1U8BB89_NELNU</name>
<organism evidence="4 5">
    <name type="scientific">Nelumbo nucifera</name>
    <name type="common">Sacred lotus</name>
    <dbReference type="NCBI Taxonomy" id="4432"/>
    <lineage>
        <taxon>Eukaryota</taxon>
        <taxon>Viridiplantae</taxon>
        <taxon>Streptophyta</taxon>
        <taxon>Embryophyta</taxon>
        <taxon>Tracheophyta</taxon>
        <taxon>Spermatophyta</taxon>
        <taxon>Magnoliopsida</taxon>
        <taxon>Proteales</taxon>
        <taxon>Nelumbonaceae</taxon>
        <taxon>Nelumbo</taxon>
    </lineage>
</organism>
<dbReference type="InterPro" id="IPR036514">
    <property type="entry name" value="SGNH_hydro_sf"/>
</dbReference>
<evidence type="ECO:0000313" key="5">
    <source>
        <dbReference type="RefSeq" id="XP_010273768.1"/>
    </source>
</evidence>
<dbReference type="PANTHER" id="PTHR45966:SF4">
    <property type="entry name" value="GDSL ESTERASE_LIPASE 5"/>
    <property type="match status" value="1"/>
</dbReference>
<dbReference type="InterPro" id="IPR035669">
    <property type="entry name" value="SGNH_plant_lipase-like"/>
</dbReference>
<proteinExistence type="inferred from homology"/>
<accession>A0A1U8BB89</accession>
<comment type="similarity">
    <text evidence="1">Belongs to the 'GDSL' lipolytic enzyme family.</text>
</comment>
<dbReference type="InterPro" id="IPR001087">
    <property type="entry name" value="GDSL"/>
</dbReference>
<dbReference type="CDD" id="cd01837">
    <property type="entry name" value="SGNH_plant_lipase_like"/>
    <property type="match status" value="1"/>
</dbReference>
<sequence>MATLTSLLYSLAFYATLLIIPTACTCSLGYDLGKPKNHVPFFIFGDSFSDAGNNNYINTSTIVQANYWPYGETLFQYPGGRFSDGRLSVDFIAEYANIPFIPPFLHPGVHRFSDGANFASSGAGVLVETYRGLVINLKTQLSYFKKVARGLKQELGDDEAKKLLSRAVYLISIGSNDYMFPFLANSTIPASSQTQYVGRVIANFSSFIQEIYKIGGRKFGFIRIGTLGCLPALRIIKPENKGSCLEEVLTLCKLHNKALSKLLIKLERELAEFKYSNYDFYTFLSQLMKYPSKYGFKEGENACCGTGRFGGVPSCGGRRAVKEYQLCDDPNDYVFWDSFHLTDRAYQQMAEQMWNGTSPMVEGNYNMKSFFESVAP</sequence>
<feature type="signal peptide" evidence="3">
    <location>
        <begin position="1"/>
        <end position="26"/>
    </location>
</feature>
<evidence type="ECO:0000256" key="1">
    <source>
        <dbReference type="ARBA" id="ARBA00008668"/>
    </source>
</evidence>
<dbReference type="AlphaFoldDB" id="A0A1U8BB89"/>
<feature type="chain" id="PRO_5010517677" evidence="3">
    <location>
        <begin position="27"/>
        <end position="376"/>
    </location>
</feature>
<keyword evidence="2 3" id="KW-0732">Signal</keyword>
<dbReference type="PANTHER" id="PTHR45966">
    <property type="entry name" value="GDSL-LIKE LIPASE/ACYLHYDROLASE"/>
    <property type="match status" value="1"/>
</dbReference>
<dbReference type="SUPFAM" id="SSF52266">
    <property type="entry name" value="SGNH hydrolase"/>
    <property type="match status" value="1"/>
</dbReference>
<dbReference type="InterPro" id="IPR044552">
    <property type="entry name" value="GLIP1-5/GLL25"/>
</dbReference>
<dbReference type="InParanoid" id="A0A1U8BB89"/>
<dbReference type="KEGG" id="nnu:104609211"/>
<keyword evidence="4" id="KW-1185">Reference proteome</keyword>
<dbReference type="Gene3D" id="3.40.50.1110">
    <property type="entry name" value="SGNH hydrolase"/>
    <property type="match status" value="1"/>
</dbReference>
<dbReference type="OrthoDB" id="1600564at2759"/>
<dbReference type="OMA" id="CINGITQ"/>
<evidence type="ECO:0000256" key="2">
    <source>
        <dbReference type="ARBA" id="ARBA00022729"/>
    </source>
</evidence>
<dbReference type="Proteomes" id="UP000189703">
    <property type="component" value="Unplaced"/>
</dbReference>
<dbReference type="eggNOG" id="ENOG502QQWV">
    <property type="taxonomic scope" value="Eukaryota"/>
</dbReference>
<protein>
    <submittedName>
        <fullName evidence="5">GDSL esterase/lipase 5-like</fullName>
    </submittedName>
</protein>
<evidence type="ECO:0000256" key="3">
    <source>
        <dbReference type="SAM" id="SignalP"/>
    </source>
</evidence>
<dbReference type="RefSeq" id="XP_010273768.1">
    <property type="nucleotide sequence ID" value="XM_010275466.1"/>
</dbReference>
<dbReference type="GO" id="GO:0016298">
    <property type="term" value="F:lipase activity"/>
    <property type="evidence" value="ECO:0000318"/>
    <property type="project" value="GO_Central"/>
</dbReference>
<dbReference type="Pfam" id="PF00657">
    <property type="entry name" value="Lipase_GDSL"/>
    <property type="match status" value="1"/>
</dbReference>
<evidence type="ECO:0000313" key="4">
    <source>
        <dbReference type="Proteomes" id="UP000189703"/>
    </source>
</evidence>
<dbReference type="GeneID" id="104609211"/>
<dbReference type="FunCoup" id="A0A1U8BB89">
    <property type="interactions" value="74"/>
</dbReference>